<dbReference type="InterPro" id="IPR003616">
    <property type="entry name" value="Post-SET_dom"/>
</dbReference>
<keyword evidence="2 5" id="KW-0808">Transferase</keyword>
<evidence type="ECO:0000313" key="5">
    <source>
        <dbReference type="EMBL" id="RVW78057.1"/>
    </source>
</evidence>
<comment type="caution">
    <text evidence="5">The sequence shown here is derived from an EMBL/GenBank/DDBJ whole genome shotgun (WGS) entry which is preliminary data.</text>
</comment>
<dbReference type="GO" id="GO:0008168">
    <property type="term" value="F:methyltransferase activity"/>
    <property type="evidence" value="ECO:0007669"/>
    <property type="project" value="UniProtKB-KW"/>
</dbReference>
<sequence>MSSSLILLVAIALQSWQELTYDYSYILDGVVGPDGNIKELACRCGAASCRKRLY</sequence>
<reference evidence="5 6" key="1">
    <citation type="journal article" date="2018" name="PLoS Genet.">
        <title>Population sequencing reveals clonal diversity and ancestral inbreeding in the grapevine cultivar Chardonnay.</title>
        <authorList>
            <person name="Roach M.J."/>
            <person name="Johnson D.L."/>
            <person name="Bohlmann J."/>
            <person name="van Vuuren H.J."/>
            <person name="Jones S.J."/>
            <person name="Pretorius I.S."/>
            <person name="Schmidt S.A."/>
            <person name="Borneman A.R."/>
        </authorList>
    </citation>
    <scope>NUCLEOTIDE SEQUENCE [LARGE SCALE GENOMIC DNA]</scope>
    <source>
        <strain evidence="6">cv. Chardonnay</strain>
        <tissue evidence="5">Leaf</tissue>
    </source>
</reference>
<proteinExistence type="predicted"/>
<evidence type="ECO:0000256" key="1">
    <source>
        <dbReference type="ARBA" id="ARBA00022603"/>
    </source>
</evidence>
<protein>
    <submittedName>
        <fullName evidence="5">Histone-lysine N-methyltransferase, H3 lysine-9 specific SUVH4</fullName>
    </submittedName>
</protein>
<dbReference type="PROSITE" id="PS50868">
    <property type="entry name" value="POST_SET"/>
    <property type="match status" value="1"/>
</dbReference>
<evidence type="ECO:0000256" key="3">
    <source>
        <dbReference type="SAM" id="SignalP"/>
    </source>
</evidence>
<dbReference type="SUPFAM" id="SSF82199">
    <property type="entry name" value="SET domain"/>
    <property type="match status" value="1"/>
</dbReference>
<dbReference type="GO" id="GO:0032259">
    <property type="term" value="P:methylation"/>
    <property type="evidence" value="ECO:0007669"/>
    <property type="project" value="UniProtKB-KW"/>
</dbReference>
<evidence type="ECO:0000256" key="2">
    <source>
        <dbReference type="ARBA" id="ARBA00022679"/>
    </source>
</evidence>
<dbReference type="EMBL" id="QGNW01000303">
    <property type="protein sequence ID" value="RVW78057.1"/>
    <property type="molecule type" value="Genomic_DNA"/>
</dbReference>
<evidence type="ECO:0000313" key="6">
    <source>
        <dbReference type="Proteomes" id="UP000288805"/>
    </source>
</evidence>
<accession>A0A438H179</accession>
<dbReference type="AlphaFoldDB" id="A0A438H179"/>
<feature type="domain" description="Post-SET" evidence="4">
    <location>
        <begin position="38"/>
        <end position="54"/>
    </location>
</feature>
<feature type="chain" id="PRO_5019098064" evidence="3">
    <location>
        <begin position="18"/>
        <end position="54"/>
    </location>
</feature>
<gene>
    <name evidence="5" type="primary">SUVH4_0</name>
    <name evidence="5" type="ORF">CK203_044858</name>
</gene>
<feature type="signal peptide" evidence="3">
    <location>
        <begin position="1"/>
        <end position="17"/>
    </location>
</feature>
<dbReference type="Gene3D" id="2.170.270.10">
    <property type="entry name" value="SET domain"/>
    <property type="match status" value="1"/>
</dbReference>
<dbReference type="Proteomes" id="UP000288805">
    <property type="component" value="Unassembled WGS sequence"/>
</dbReference>
<dbReference type="InterPro" id="IPR046341">
    <property type="entry name" value="SET_dom_sf"/>
</dbReference>
<keyword evidence="3" id="KW-0732">Signal</keyword>
<keyword evidence="1 5" id="KW-0489">Methyltransferase</keyword>
<evidence type="ECO:0000259" key="4">
    <source>
        <dbReference type="PROSITE" id="PS50868"/>
    </source>
</evidence>
<organism evidence="5 6">
    <name type="scientific">Vitis vinifera</name>
    <name type="common">Grape</name>
    <dbReference type="NCBI Taxonomy" id="29760"/>
    <lineage>
        <taxon>Eukaryota</taxon>
        <taxon>Viridiplantae</taxon>
        <taxon>Streptophyta</taxon>
        <taxon>Embryophyta</taxon>
        <taxon>Tracheophyta</taxon>
        <taxon>Spermatophyta</taxon>
        <taxon>Magnoliopsida</taxon>
        <taxon>eudicotyledons</taxon>
        <taxon>Gunneridae</taxon>
        <taxon>Pentapetalae</taxon>
        <taxon>rosids</taxon>
        <taxon>Vitales</taxon>
        <taxon>Vitaceae</taxon>
        <taxon>Viteae</taxon>
        <taxon>Vitis</taxon>
    </lineage>
</organism>
<name>A0A438H179_VITVI</name>